<dbReference type="SUPFAM" id="SSF51069">
    <property type="entry name" value="Carbonic anhydrase"/>
    <property type="match status" value="1"/>
</dbReference>
<keyword evidence="10" id="KW-1185">Reference proteome</keyword>
<reference evidence="9 10" key="1">
    <citation type="journal article" date="2015" name="Genome Biol. Evol.">
        <title>Comparative Genomics of a Bacterivorous Green Alga Reveals Evolutionary Causalities and Consequences of Phago-Mixotrophic Mode of Nutrition.</title>
        <authorList>
            <person name="Burns J.A."/>
            <person name="Paasch A."/>
            <person name="Narechania A."/>
            <person name="Kim E."/>
        </authorList>
    </citation>
    <scope>NUCLEOTIDE SEQUENCE [LARGE SCALE GENOMIC DNA]</scope>
    <source>
        <strain evidence="9 10">PLY_AMNH</strain>
    </source>
</reference>
<dbReference type="Pfam" id="PF00194">
    <property type="entry name" value="Carb_anhydrase"/>
    <property type="match status" value="1"/>
</dbReference>
<dbReference type="GO" id="GO:0004089">
    <property type="term" value="F:carbonate dehydratase activity"/>
    <property type="evidence" value="ECO:0007669"/>
    <property type="project" value="UniProtKB-EC"/>
</dbReference>
<dbReference type="EC" id="4.2.1.1" evidence="2"/>
<dbReference type="PANTHER" id="PTHR18952:SF265">
    <property type="entry name" value="CARBONIC ANHYDRASE"/>
    <property type="match status" value="1"/>
</dbReference>
<evidence type="ECO:0000256" key="5">
    <source>
        <dbReference type="ARBA" id="ARBA00023239"/>
    </source>
</evidence>
<evidence type="ECO:0000259" key="8">
    <source>
        <dbReference type="PROSITE" id="PS51144"/>
    </source>
</evidence>
<feature type="region of interest" description="Disordered" evidence="7">
    <location>
        <begin position="54"/>
        <end position="132"/>
    </location>
</feature>
<dbReference type="GO" id="GO:0008270">
    <property type="term" value="F:zinc ion binding"/>
    <property type="evidence" value="ECO:0007669"/>
    <property type="project" value="InterPro"/>
</dbReference>
<evidence type="ECO:0000256" key="7">
    <source>
        <dbReference type="SAM" id="MobiDB-lite"/>
    </source>
</evidence>
<sequence length="403" mass="43080">MRQTEIAAVQWNLDVELVGPTCRKLSAGQALCVNPSYSYQNQWASGTLAINDGAQFPDNTGSSDSGGSDGGGGTGAGSSGRSGGGGGRHIYAEDITSYPEIGPDTGSENDADAGSRGRSGGGNDGYTYTMPDTASALGPESWSKHYPGCGGQSQSPINLPAIDEATQDAGSDLGQGLNLNGLCKSYKGAVNYNTWKVTDFADCNSGGPPSITYQGEEYTMLQFHWHAPSEHSVDGKLYDAETHFVHQKVGSTGTDDLLVIGVLLTANTDTDNAFLADFWPNFDNAKHDIPAGINPYATFYPKQGNTSYYAYSGSLTTPPCDETVQWIVFTTPAPMSYNQLDVYKAAVAGLPQSFVSLTNNRPIQDLNDRTVSVVSDIGYVKHRNIHMKNIYKAWRCNSLNFVH</sequence>
<comment type="catalytic activity">
    <reaction evidence="6">
        <text>hydrogencarbonate + H(+) = CO2 + H2O</text>
        <dbReference type="Rhea" id="RHEA:10748"/>
        <dbReference type="ChEBI" id="CHEBI:15377"/>
        <dbReference type="ChEBI" id="CHEBI:15378"/>
        <dbReference type="ChEBI" id="CHEBI:16526"/>
        <dbReference type="ChEBI" id="CHEBI:17544"/>
        <dbReference type="EC" id="4.2.1.1"/>
    </reaction>
</comment>
<feature type="compositionally biased region" description="Gly residues" evidence="7">
    <location>
        <begin position="67"/>
        <end position="88"/>
    </location>
</feature>
<dbReference type="InterPro" id="IPR001148">
    <property type="entry name" value="CA_dom"/>
</dbReference>
<comment type="caution">
    <text evidence="9">The sequence shown here is derived from an EMBL/GenBank/DDBJ whole genome shotgun (WGS) entry which is preliminary data.</text>
</comment>
<dbReference type="PROSITE" id="PS51144">
    <property type="entry name" value="ALPHA_CA_2"/>
    <property type="match status" value="1"/>
</dbReference>
<proteinExistence type="inferred from homology"/>
<dbReference type="InterPro" id="IPR023561">
    <property type="entry name" value="Carbonic_anhydrase_a-class"/>
</dbReference>
<protein>
    <recommendedName>
        <fullName evidence="2">carbonic anhydrase</fullName>
        <ecNumber evidence="2">4.2.1.1</ecNumber>
    </recommendedName>
</protein>
<evidence type="ECO:0000313" key="9">
    <source>
        <dbReference type="EMBL" id="KAK3276509.1"/>
    </source>
</evidence>
<dbReference type="SMART" id="SM01057">
    <property type="entry name" value="Carb_anhydrase"/>
    <property type="match status" value="1"/>
</dbReference>
<dbReference type="InterPro" id="IPR041891">
    <property type="entry name" value="Alpha_CA_prokaryot-like"/>
</dbReference>
<evidence type="ECO:0000256" key="6">
    <source>
        <dbReference type="ARBA" id="ARBA00048348"/>
    </source>
</evidence>
<dbReference type="EMBL" id="LGRX02006515">
    <property type="protein sequence ID" value="KAK3276509.1"/>
    <property type="molecule type" value="Genomic_DNA"/>
</dbReference>
<evidence type="ECO:0000256" key="4">
    <source>
        <dbReference type="ARBA" id="ARBA00022833"/>
    </source>
</evidence>
<comment type="similarity">
    <text evidence="1">Belongs to the alpha-carbonic anhydrase family.</text>
</comment>
<evidence type="ECO:0000256" key="3">
    <source>
        <dbReference type="ARBA" id="ARBA00022723"/>
    </source>
</evidence>
<keyword evidence="4" id="KW-0862">Zinc</keyword>
<dbReference type="AlphaFoldDB" id="A0AAE0GE29"/>
<evidence type="ECO:0000256" key="1">
    <source>
        <dbReference type="ARBA" id="ARBA00010718"/>
    </source>
</evidence>
<evidence type="ECO:0000313" key="10">
    <source>
        <dbReference type="Proteomes" id="UP001190700"/>
    </source>
</evidence>
<gene>
    <name evidence="9" type="ORF">CYMTET_15420</name>
</gene>
<organism evidence="9 10">
    <name type="scientific">Cymbomonas tetramitiformis</name>
    <dbReference type="NCBI Taxonomy" id="36881"/>
    <lineage>
        <taxon>Eukaryota</taxon>
        <taxon>Viridiplantae</taxon>
        <taxon>Chlorophyta</taxon>
        <taxon>Pyramimonadophyceae</taxon>
        <taxon>Pyramimonadales</taxon>
        <taxon>Pyramimonadaceae</taxon>
        <taxon>Cymbomonas</taxon>
    </lineage>
</organism>
<accession>A0AAE0GE29</accession>
<evidence type="ECO:0000256" key="2">
    <source>
        <dbReference type="ARBA" id="ARBA00012925"/>
    </source>
</evidence>
<keyword evidence="3" id="KW-0479">Metal-binding</keyword>
<dbReference type="CDD" id="cd03124">
    <property type="entry name" value="alpha_CA_prokaryotic_like"/>
    <property type="match status" value="1"/>
</dbReference>
<dbReference type="PANTHER" id="PTHR18952">
    <property type="entry name" value="CARBONIC ANHYDRASE"/>
    <property type="match status" value="1"/>
</dbReference>
<dbReference type="InterPro" id="IPR036398">
    <property type="entry name" value="CA_dom_sf"/>
</dbReference>
<dbReference type="Gene3D" id="3.10.200.10">
    <property type="entry name" value="Alpha carbonic anhydrase"/>
    <property type="match status" value="1"/>
</dbReference>
<feature type="domain" description="Alpha-carbonic anhydrase" evidence="8">
    <location>
        <begin position="124"/>
        <end position="375"/>
    </location>
</feature>
<keyword evidence="5" id="KW-0456">Lyase</keyword>
<dbReference type="Proteomes" id="UP001190700">
    <property type="component" value="Unassembled WGS sequence"/>
</dbReference>
<name>A0AAE0GE29_9CHLO</name>